<keyword evidence="16" id="KW-0564">Palmitate</keyword>
<evidence type="ECO:0000259" key="23">
    <source>
        <dbReference type="Pfam" id="PF16739"/>
    </source>
</evidence>
<evidence type="ECO:0000256" key="19">
    <source>
        <dbReference type="ARBA" id="ARBA00071084"/>
    </source>
</evidence>
<evidence type="ECO:0000256" key="21">
    <source>
        <dbReference type="ARBA" id="ARBA00083233"/>
    </source>
</evidence>
<dbReference type="GO" id="GO:0002230">
    <property type="term" value="P:positive regulation of defense response to virus by host"/>
    <property type="evidence" value="ECO:0007669"/>
    <property type="project" value="UniProtKB-ARBA"/>
</dbReference>
<evidence type="ECO:0000256" key="16">
    <source>
        <dbReference type="ARBA" id="ARBA00023139"/>
    </source>
</evidence>
<dbReference type="GO" id="GO:0045071">
    <property type="term" value="P:negative regulation of viral genome replication"/>
    <property type="evidence" value="ECO:0007669"/>
    <property type="project" value="UniProtKB-ARBA"/>
</dbReference>
<dbReference type="GO" id="GO:0035591">
    <property type="term" value="F:signaling adaptor activity"/>
    <property type="evidence" value="ECO:0007669"/>
    <property type="project" value="UniProtKB-ARBA"/>
</dbReference>
<evidence type="ECO:0000256" key="1">
    <source>
        <dbReference type="ARBA" id="ARBA00004275"/>
    </source>
</evidence>
<keyword evidence="3" id="KW-0488">Methylation</keyword>
<feature type="compositionally biased region" description="Polar residues" evidence="22">
    <location>
        <begin position="132"/>
        <end position="144"/>
    </location>
</feature>
<evidence type="ECO:0000256" key="8">
    <source>
        <dbReference type="ARBA" id="ARBA00022692"/>
    </source>
</evidence>
<protein>
    <recommendedName>
        <fullName evidence="19">Mitochondrial antiviral-signaling protein</fullName>
    </recommendedName>
    <alternativeName>
        <fullName evidence="20">Interferon beta promoter stimulator protein 1</fullName>
    </alternativeName>
    <alternativeName>
        <fullName evidence="21">Virus-induced-signaling adapter</fullName>
    </alternativeName>
</protein>
<dbReference type="Gene3D" id="1.10.533.10">
    <property type="entry name" value="Death Domain, Fas"/>
    <property type="match status" value="1"/>
</dbReference>
<dbReference type="GO" id="GO:0002753">
    <property type="term" value="P:cytoplasmic pattern recognition receptor signaling pathway"/>
    <property type="evidence" value="ECO:0007669"/>
    <property type="project" value="UniProtKB-ARBA"/>
</dbReference>
<dbReference type="Proteomes" id="UP000824219">
    <property type="component" value="Linkage Group LG03"/>
</dbReference>
<feature type="compositionally biased region" description="Pro residues" evidence="22">
    <location>
        <begin position="319"/>
        <end position="328"/>
    </location>
</feature>
<feature type="region of interest" description="Disordered" evidence="22">
    <location>
        <begin position="109"/>
        <end position="208"/>
    </location>
</feature>
<dbReference type="InterPro" id="IPR031964">
    <property type="entry name" value="CARD_dom"/>
</dbReference>
<keyword evidence="9" id="KW-1000">Mitochondrion outer membrane</keyword>
<feature type="compositionally biased region" description="Polar residues" evidence="22">
    <location>
        <begin position="601"/>
        <end position="611"/>
    </location>
</feature>
<dbReference type="GO" id="GO:0032727">
    <property type="term" value="P:positive regulation of interferon-alpha production"/>
    <property type="evidence" value="ECO:0007669"/>
    <property type="project" value="UniProtKB-ARBA"/>
</dbReference>
<evidence type="ECO:0000256" key="7">
    <source>
        <dbReference type="ARBA" id="ARBA00022588"/>
    </source>
</evidence>
<dbReference type="GO" id="GO:0032755">
    <property type="term" value="P:positive regulation of interleukin-6 production"/>
    <property type="evidence" value="ECO:0007669"/>
    <property type="project" value="UniProtKB-ARBA"/>
</dbReference>
<dbReference type="EMBL" id="JAHKSW010000003">
    <property type="protein sequence ID" value="KAG7334181.1"/>
    <property type="molecule type" value="Genomic_DNA"/>
</dbReference>
<feature type="compositionally biased region" description="Low complexity" evidence="22">
    <location>
        <begin position="284"/>
        <end position="297"/>
    </location>
</feature>
<accession>A0A9D3P405</accession>
<feature type="domain" description="Caspase recruitment" evidence="23">
    <location>
        <begin position="6"/>
        <end position="92"/>
    </location>
</feature>
<keyword evidence="10" id="KW-0832">Ubl conjugation</keyword>
<feature type="compositionally biased region" description="Low complexity" evidence="22">
    <location>
        <begin position="612"/>
        <end position="627"/>
    </location>
</feature>
<dbReference type="OrthoDB" id="9909785at2759"/>
<feature type="region of interest" description="Disordered" evidence="22">
    <location>
        <begin position="601"/>
        <end position="627"/>
    </location>
</feature>
<evidence type="ECO:0000256" key="4">
    <source>
        <dbReference type="ARBA" id="ARBA00022499"/>
    </source>
</evidence>
<evidence type="ECO:0000256" key="22">
    <source>
        <dbReference type="SAM" id="MobiDB-lite"/>
    </source>
</evidence>
<gene>
    <name evidence="24" type="ORF">KOW79_002588</name>
</gene>
<evidence type="ECO:0000256" key="12">
    <source>
        <dbReference type="ARBA" id="ARBA00022989"/>
    </source>
</evidence>
<evidence type="ECO:0000256" key="10">
    <source>
        <dbReference type="ARBA" id="ARBA00022843"/>
    </source>
</evidence>
<keyword evidence="15" id="KW-0472">Membrane</keyword>
<dbReference type="GO" id="GO:0051607">
    <property type="term" value="P:defense response to virus"/>
    <property type="evidence" value="ECO:0007669"/>
    <property type="project" value="UniProtKB-KW"/>
</dbReference>
<keyword evidence="12" id="KW-1133">Transmembrane helix</keyword>
<evidence type="ECO:0000313" key="24">
    <source>
        <dbReference type="EMBL" id="KAG7334181.1"/>
    </source>
</evidence>
<feature type="region of interest" description="Disordered" evidence="22">
    <location>
        <begin position="270"/>
        <end position="349"/>
    </location>
</feature>
<evidence type="ECO:0000256" key="20">
    <source>
        <dbReference type="ARBA" id="ARBA00082620"/>
    </source>
</evidence>
<keyword evidence="4" id="KW-1017">Isopeptide bond</keyword>
<keyword evidence="8" id="KW-0812">Transmembrane</keyword>
<keyword evidence="5" id="KW-0597">Phosphoprotein</keyword>
<dbReference type="GO" id="GO:0045087">
    <property type="term" value="P:innate immune response"/>
    <property type="evidence" value="ECO:0007669"/>
    <property type="project" value="UniProtKB-KW"/>
</dbReference>
<dbReference type="GO" id="GO:1900227">
    <property type="term" value="P:positive regulation of NLRP3 inflammasome complex assembly"/>
    <property type="evidence" value="ECO:0007669"/>
    <property type="project" value="UniProtKB-ARBA"/>
</dbReference>
<evidence type="ECO:0000313" key="25">
    <source>
        <dbReference type="Proteomes" id="UP000824219"/>
    </source>
</evidence>
<sequence length="683" mass="72459">MAYACDKLYNEVIRKMMAELATNVKVREIIVHLPCLTISDREEIDAKRETSGNYNAMVLLLDSLRRRENWPDQFILALKNCEQWTLADVISKAYDSIRGIHTTDTFDASVSPAAPPAPAPAPAAAAPIPAPSQVQASEKVTTVTIHKVPNSTPPLLTPTVETEAPASVSAPDAQVHTPSASAHPAEPPLSVLAPDARPPSPVSAPILTPPIRQSEVPVGTRESSKLGTSEALTEARALGSVQETVTKAGASVHTPRELAHLAEPPLSVLAPEAMPSSPGSAPKVTPSVEQSEVPVSSRDTPTLDISGGLTNAALSGPSSPAPTLPANPTPISTQVNKPATTSQSSASKKVPVAVSIAVKHPIQDTDPPGVVLARDLQNNPAINQVGERVHTALLPNCQTQEPSHGTAQVSPSASSDAVAGRLTNIPDENEENFSKPGVLRGEEPLSVSSDLSLQISNITMERSPIQPARPQAVPNSHRGDEQLNETVSVTTDNLMIISSTATLPSQCVSDSVAPVQNTIPRTLRNGFPEEDSSSYPHQPVEDYYESLQMEPGTREHVVEFSEEPSLQNLNDQPSSMVRQTTTCLSHNSETESLVWSVHEAQPNQEISQSKQTRAATSSATHTGSASATFQESELNVSGQTNIVQSEQTEESHGVLHRFQSNSHLIAAAAIGITALFVALKLKD</sequence>
<dbReference type="GO" id="GO:0032728">
    <property type="term" value="P:positive regulation of interferon-beta production"/>
    <property type="evidence" value="ECO:0007669"/>
    <property type="project" value="UniProtKB-ARBA"/>
</dbReference>
<keyword evidence="25" id="KW-1185">Reference proteome</keyword>
<evidence type="ECO:0000256" key="11">
    <source>
        <dbReference type="ARBA" id="ARBA00022859"/>
    </source>
</evidence>
<organism evidence="24 25">
    <name type="scientific">Hemibagrus wyckioides</name>
    <dbReference type="NCBI Taxonomy" id="337641"/>
    <lineage>
        <taxon>Eukaryota</taxon>
        <taxon>Metazoa</taxon>
        <taxon>Chordata</taxon>
        <taxon>Craniata</taxon>
        <taxon>Vertebrata</taxon>
        <taxon>Euteleostomi</taxon>
        <taxon>Actinopterygii</taxon>
        <taxon>Neopterygii</taxon>
        <taxon>Teleostei</taxon>
        <taxon>Ostariophysi</taxon>
        <taxon>Siluriformes</taxon>
        <taxon>Bagridae</taxon>
        <taxon>Hemibagrus</taxon>
    </lineage>
</organism>
<evidence type="ECO:0000256" key="18">
    <source>
        <dbReference type="ARBA" id="ARBA00023288"/>
    </source>
</evidence>
<evidence type="ECO:0000256" key="6">
    <source>
        <dbReference type="ARBA" id="ARBA00022581"/>
    </source>
</evidence>
<feature type="compositionally biased region" description="Polar residues" evidence="22">
    <location>
        <begin position="308"/>
        <end position="318"/>
    </location>
</feature>
<dbReference type="FunFam" id="1.10.533.10:FF:000063">
    <property type="entry name" value="Mitochondrial antiviral-signaling protein"/>
    <property type="match status" value="1"/>
</dbReference>
<dbReference type="GO" id="GO:0005741">
    <property type="term" value="C:mitochondrial outer membrane"/>
    <property type="evidence" value="ECO:0007669"/>
    <property type="project" value="UniProtKB-SubCell"/>
</dbReference>
<evidence type="ECO:0000256" key="17">
    <source>
        <dbReference type="ARBA" id="ARBA00023140"/>
    </source>
</evidence>
<dbReference type="GO" id="GO:0070585">
    <property type="term" value="P:protein localization to mitochondrion"/>
    <property type="evidence" value="ECO:0007669"/>
    <property type="project" value="UniProtKB-ARBA"/>
</dbReference>
<evidence type="ECO:0000256" key="5">
    <source>
        <dbReference type="ARBA" id="ARBA00022553"/>
    </source>
</evidence>
<evidence type="ECO:0000256" key="9">
    <source>
        <dbReference type="ARBA" id="ARBA00022787"/>
    </source>
</evidence>
<keyword evidence="11" id="KW-0391">Immunity</keyword>
<proteinExistence type="predicted"/>
<evidence type="ECO:0000256" key="2">
    <source>
        <dbReference type="ARBA" id="ARBA00004572"/>
    </source>
</evidence>
<evidence type="ECO:0000256" key="3">
    <source>
        <dbReference type="ARBA" id="ARBA00022481"/>
    </source>
</evidence>
<keyword evidence="18" id="KW-0449">Lipoprotein</keyword>
<comment type="subcellular location">
    <subcellularLocation>
        <location evidence="2">Mitochondrion outer membrane</location>
        <topology evidence="2">Single-pass membrane protein</topology>
    </subcellularLocation>
    <subcellularLocation>
        <location evidence="1">Peroxisome</location>
    </subcellularLocation>
</comment>
<dbReference type="SUPFAM" id="SSF47986">
    <property type="entry name" value="DEATH domain"/>
    <property type="match status" value="1"/>
</dbReference>
<evidence type="ECO:0000256" key="14">
    <source>
        <dbReference type="ARBA" id="ARBA00023128"/>
    </source>
</evidence>
<name>A0A9D3P405_9TELE</name>
<keyword evidence="7" id="KW-0399">Innate immunity</keyword>
<dbReference type="GO" id="GO:1900063">
    <property type="term" value="P:regulation of peroxisome organization"/>
    <property type="evidence" value="ECO:0007669"/>
    <property type="project" value="UniProtKB-ARBA"/>
</dbReference>
<keyword evidence="13" id="KW-0051">Antiviral defense</keyword>
<feature type="compositionally biased region" description="Polar residues" evidence="22">
    <location>
        <begin position="329"/>
        <end position="343"/>
    </location>
</feature>
<keyword evidence="14" id="KW-0496">Mitochondrion</keyword>
<keyword evidence="17" id="KW-0576">Peroxisome</keyword>
<evidence type="ECO:0000256" key="15">
    <source>
        <dbReference type="ARBA" id="ARBA00023136"/>
    </source>
</evidence>
<dbReference type="AlphaFoldDB" id="A0A9D3P405"/>
<reference evidence="24 25" key="1">
    <citation type="submission" date="2021-06" db="EMBL/GenBank/DDBJ databases">
        <title>Chromosome-level genome assembly of the red-tail catfish (Hemibagrus wyckioides).</title>
        <authorList>
            <person name="Shao F."/>
        </authorList>
    </citation>
    <scope>NUCLEOTIDE SEQUENCE [LARGE SCALE GENOMIC DNA]</scope>
    <source>
        <strain evidence="24">EC202008001</strain>
        <tissue evidence="24">Blood</tissue>
    </source>
</reference>
<evidence type="ECO:0000256" key="13">
    <source>
        <dbReference type="ARBA" id="ARBA00023118"/>
    </source>
</evidence>
<dbReference type="InterPro" id="IPR011029">
    <property type="entry name" value="DEATH-like_dom_sf"/>
</dbReference>
<dbReference type="Pfam" id="PF16739">
    <property type="entry name" value="CARD_2"/>
    <property type="match status" value="1"/>
</dbReference>
<comment type="caution">
    <text evidence="24">The sequence shown here is derived from an EMBL/GenBank/DDBJ whole genome shotgun (WGS) entry which is preliminary data.</text>
</comment>
<dbReference type="GO" id="GO:0005777">
    <property type="term" value="C:peroxisome"/>
    <property type="evidence" value="ECO:0007669"/>
    <property type="project" value="UniProtKB-SubCell"/>
</dbReference>
<keyword evidence="6" id="KW-0945">Host-virus interaction</keyword>